<evidence type="ECO:0000256" key="1">
    <source>
        <dbReference type="ARBA" id="ARBA00022741"/>
    </source>
</evidence>
<keyword evidence="2" id="KW-0378">Hydrolase</keyword>
<feature type="region of interest" description="Disordered" evidence="4">
    <location>
        <begin position="106"/>
        <end position="130"/>
    </location>
</feature>
<gene>
    <name evidence="6" type="primary">BRIP1</name>
</gene>
<organism evidence="6 7">
    <name type="scientific">Equus asinus</name>
    <name type="common">Donkey</name>
    <name type="synonym">Equus africanus asinus</name>
    <dbReference type="NCBI Taxonomy" id="9793"/>
    <lineage>
        <taxon>Eukaryota</taxon>
        <taxon>Metazoa</taxon>
        <taxon>Chordata</taxon>
        <taxon>Craniata</taxon>
        <taxon>Vertebrata</taxon>
        <taxon>Euteleostomi</taxon>
        <taxon>Mammalia</taxon>
        <taxon>Eutheria</taxon>
        <taxon>Laurasiatheria</taxon>
        <taxon>Perissodactyla</taxon>
        <taxon>Equidae</taxon>
        <taxon>Equus</taxon>
    </lineage>
</organism>
<dbReference type="Ensembl" id="ENSEAST00005083110.1">
    <property type="protein sequence ID" value="ENSEASP00005055330.1"/>
    <property type="gene ID" value="ENSEASG00005002238.2"/>
</dbReference>
<keyword evidence="3" id="KW-0067">ATP-binding</keyword>
<dbReference type="GO" id="GO:1990918">
    <property type="term" value="P:double-strand break repair involved in meiotic recombination"/>
    <property type="evidence" value="ECO:0007669"/>
    <property type="project" value="TreeGrafter"/>
</dbReference>
<keyword evidence="1" id="KW-0547">Nucleotide-binding</keyword>
<evidence type="ECO:0000313" key="7">
    <source>
        <dbReference type="Proteomes" id="UP000694387"/>
    </source>
</evidence>
<evidence type="ECO:0000256" key="3">
    <source>
        <dbReference type="ARBA" id="ARBA00022840"/>
    </source>
</evidence>
<protein>
    <submittedName>
        <fullName evidence="6">BRCA1 interacting DNA helicase 1</fullName>
    </submittedName>
</protein>
<feature type="compositionally biased region" description="Polar residues" evidence="4">
    <location>
        <begin position="116"/>
        <end position="130"/>
    </location>
</feature>
<dbReference type="Proteomes" id="UP000694387">
    <property type="component" value="Chromosome 13"/>
</dbReference>
<evidence type="ECO:0000259" key="5">
    <source>
        <dbReference type="PROSITE" id="PS51193"/>
    </source>
</evidence>
<reference evidence="6" key="3">
    <citation type="submission" date="2025-09" db="UniProtKB">
        <authorList>
            <consortium name="Ensembl"/>
        </authorList>
    </citation>
    <scope>IDENTIFICATION</scope>
</reference>
<dbReference type="GO" id="GO:0005634">
    <property type="term" value="C:nucleus"/>
    <property type="evidence" value="ECO:0007669"/>
    <property type="project" value="TreeGrafter"/>
</dbReference>
<dbReference type="GO" id="GO:0005524">
    <property type="term" value="F:ATP binding"/>
    <property type="evidence" value="ECO:0007669"/>
    <property type="project" value="UniProtKB-KW"/>
</dbReference>
<accession>A0A9L0K1W1</accession>
<dbReference type="InterPro" id="IPR014013">
    <property type="entry name" value="Helic_SF1/SF2_ATP-bd_DinG/Rad3"/>
</dbReference>
<dbReference type="GO" id="GO:0003678">
    <property type="term" value="F:DNA helicase activity"/>
    <property type="evidence" value="ECO:0007669"/>
    <property type="project" value="InterPro"/>
</dbReference>
<reference evidence="6 7" key="1">
    <citation type="journal article" date="2020" name="Nat. Commun.">
        <title>Donkey genomes provide new insights into domestication and selection for coat color.</title>
        <authorList>
            <person name="Wang"/>
            <person name="C."/>
            <person name="Li"/>
            <person name="H."/>
            <person name="Guo"/>
            <person name="Y."/>
            <person name="Huang"/>
            <person name="J."/>
            <person name="Sun"/>
            <person name="Y."/>
            <person name="Min"/>
            <person name="J."/>
            <person name="Wang"/>
            <person name="J."/>
            <person name="Fang"/>
            <person name="X."/>
            <person name="Zhao"/>
            <person name="Z."/>
            <person name="Wang"/>
            <person name="S."/>
            <person name="Zhang"/>
            <person name="Y."/>
            <person name="Liu"/>
            <person name="Q."/>
            <person name="Jiang"/>
            <person name="Q."/>
            <person name="Wang"/>
            <person name="X."/>
            <person name="Guo"/>
            <person name="Y."/>
            <person name="Yang"/>
            <person name="C."/>
            <person name="Wang"/>
            <person name="Y."/>
            <person name="Tian"/>
            <person name="F."/>
            <person name="Zhuang"/>
            <person name="G."/>
            <person name="Fan"/>
            <person name="Y."/>
            <person name="Gao"/>
            <person name="Q."/>
            <person name="Li"/>
            <person name="Y."/>
            <person name="Ju"/>
            <person name="Z."/>
            <person name="Li"/>
            <person name="J."/>
            <person name="Li"/>
            <person name="R."/>
            <person name="Hou"/>
            <person name="M."/>
            <person name="Yang"/>
            <person name="G."/>
            <person name="Liu"/>
            <person name="G."/>
            <person name="Liu"/>
            <person name="W."/>
            <person name="Guo"/>
            <person name="J."/>
            <person name="Pan"/>
            <person name="S."/>
            <person name="Fan"/>
            <person name="G."/>
            <person name="Zhang"/>
            <person name="W."/>
            <person name="Zhang"/>
            <person name="R."/>
            <person name="Yu"/>
            <person name="J."/>
            <person name="Zhang"/>
            <person name="X."/>
            <person name="Yin"/>
            <person name="Q."/>
            <person name="Ji"/>
            <person name="C."/>
            <person name="Jin"/>
            <person name="Y."/>
            <person name="Yue"/>
            <person name="G."/>
            <person name="Liu"/>
            <person name="M."/>
            <person name="Xu"/>
            <person name="J."/>
            <person name="Liu"/>
            <person name="S."/>
            <person name="Jordana"/>
            <person name="J."/>
            <person name="Noce"/>
            <person name="A."/>
            <person name="Amills"/>
            <person name="M."/>
            <person name="Wu"/>
            <person name="D.D."/>
            <person name="Li"/>
            <person name="S."/>
            <person name="Zhou"/>
            <person name="X. and Zhong"/>
            <person name="J."/>
        </authorList>
    </citation>
    <scope>NUCLEOTIDE SEQUENCE [LARGE SCALE GENOMIC DNA]</scope>
</reference>
<dbReference type="InterPro" id="IPR045028">
    <property type="entry name" value="DinG/Rad3-like"/>
</dbReference>
<dbReference type="PANTHER" id="PTHR11472:SF47">
    <property type="entry name" value="FANCONI ANEMIA GROUP J PROTEIN"/>
    <property type="match status" value="1"/>
</dbReference>
<dbReference type="GO" id="GO:0006289">
    <property type="term" value="P:nucleotide-excision repair"/>
    <property type="evidence" value="ECO:0007669"/>
    <property type="project" value="TreeGrafter"/>
</dbReference>
<sequence>MTSSAWSEYTIGGVKISFPYKAYPSQLAMMNSIVRGLNSKQHCLLESPTGSGKSLALLCSALAWQQSLSGKPVDESLSKKGEVPLSCCCTCHSKNFTNGDVNQVTSHHFNRPSTPPSERNGISSTCQDSPEKTTLASKLSAKKQASVCRDENDDFQVEKKRIRPLETAQQIRKRHCFEKEVHHLDAKVAAGKTTELSSPLRKINSFSLQNPPNT</sequence>
<evidence type="ECO:0000313" key="6">
    <source>
        <dbReference type="Ensembl" id="ENSEASP00005055330.1"/>
    </source>
</evidence>
<dbReference type="InterPro" id="IPR006554">
    <property type="entry name" value="Helicase-like_DEXD_c2"/>
</dbReference>
<name>A0A9L0K1W1_EQUAS</name>
<dbReference type="PROSITE" id="PS51193">
    <property type="entry name" value="HELICASE_ATP_BIND_2"/>
    <property type="match status" value="1"/>
</dbReference>
<feature type="domain" description="Helicase ATP-binding" evidence="5">
    <location>
        <begin position="12"/>
        <end position="214"/>
    </location>
</feature>
<evidence type="ECO:0000256" key="2">
    <source>
        <dbReference type="ARBA" id="ARBA00022801"/>
    </source>
</evidence>
<dbReference type="GO" id="GO:0016818">
    <property type="term" value="F:hydrolase activity, acting on acid anhydrides, in phosphorus-containing anhydrides"/>
    <property type="evidence" value="ECO:0007669"/>
    <property type="project" value="InterPro"/>
</dbReference>
<dbReference type="Gene3D" id="3.40.50.300">
    <property type="entry name" value="P-loop containing nucleotide triphosphate hydrolases"/>
    <property type="match status" value="1"/>
</dbReference>
<dbReference type="InterPro" id="IPR027417">
    <property type="entry name" value="P-loop_NTPase"/>
</dbReference>
<keyword evidence="7" id="KW-1185">Reference proteome</keyword>
<dbReference type="FunFam" id="3.40.50.300:FF:001680">
    <property type="entry name" value="BRCA1 interacting protein C-terminal helicase 1"/>
    <property type="match status" value="1"/>
</dbReference>
<dbReference type="PANTHER" id="PTHR11472">
    <property type="entry name" value="DNA REPAIR DEAD HELICASE RAD3/XP-D SUBFAMILY MEMBER"/>
    <property type="match status" value="1"/>
</dbReference>
<dbReference type="AlphaFoldDB" id="A0A9L0K1W1"/>
<proteinExistence type="predicted"/>
<dbReference type="SUPFAM" id="SSF52540">
    <property type="entry name" value="P-loop containing nucleoside triphosphate hydrolases"/>
    <property type="match status" value="1"/>
</dbReference>
<dbReference type="SMART" id="SM00488">
    <property type="entry name" value="DEXDc2"/>
    <property type="match status" value="1"/>
</dbReference>
<reference evidence="6" key="2">
    <citation type="submission" date="2025-08" db="UniProtKB">
        <authorList>
            <consortium name="Ensembl"/>
        </authorList>
    </citation>
    <scope>IDENTIFICATION</scope>
</reference>
<evidence type="ECO:0000256" key="4">
    <source>
        <dbReference type="SAM" id="MobiDB-lite"/>
    </source>
</evidence>
<dbReference type="GeneTree" id="ENSGT00950000182970"/>